<dbReference type="AlphaFoldDB" id="A0A6A4KPR9"/>
<keyword evidence="6" id="KW-0443">Lipid metabolism</keyword>
<dbReference type="GO" id="GO:0004630">
    <property type="term" value="F:phospholipase D activity"/>
    <property type="evidence" value="ECO:0007669"/>
    <property type="project" value="UniProtKB-EC"/>
</dbReference>
<dbReference type="PROSITE" id="PS50035">
    <property type="entry name" value="PLD"/>
    <property type="match status" value="1"/>
</dbReference>
<evidence type="ECO:0000256" key="4">
    <source>
        <dbReference type="ARBA" id="ARBA00022801"/>
    </source>
</evidence>
<sequence>VYNLFDSTTYLIVITFLIGWTYDTSDEEVRKFFKHSSVKVLLCPRSSCRNGHSWVKQQLSTRIFYICSIGFYNQEAGKIYTHHQKTVIVDADAGHYQRKIIAFLGALTYAREDTTLPIIPSFELCKLCTKMTTIIRISR</sequence>
<name>A0A6A4KPR9_9ERIC</name>
<evidence type="ECO:0000256" key="1">
    <source>
        <dbReference type="ARBA" id="ARBA00000798"/>
    </source>
</evidence>
<reference evidence="8 9" key="1">
    <citation type="journal article" date="2019" name="Genome Biol. Evol.">
        <title>The Rhododendron genome and chromosomal organization provide insight into shared whole-genome duplications across the heath family (Ericaceae).</title>
        <authorList>
            <person name="Soza V.L."/>
            <person name="Lindsley D."/>
            <person name="Waalkes A."/>
            <person name="Ramage E."/>
            <person name="Patwardhan R.P."/>
            <person name="Burton J.N."/>
            <person name="Adey A."/>
            <person name="Kumar A."/>
            <person name="Qiu R."/>
            <person name="Shendure J."/>
            <person name="Hall B."/>
        </authorList>
    </citation>
    <scope>NUCLEOTIDE SEQUENCE [LARGE SCALE GENOMIC DNA]</scope>
    <source>
        <strain evidence="8">RSF 1966-606</strain>
    </source>
</reference>
<gene>
    <name evidence="8" type="ORF">C3L33_18477</name>
</gene>
<evidence type="ECO:0000313" key="8">
    <source>
        <dbReference type="EMBL" id="KAE9449626.1"/>
    </source>
</evidence>
<evidence type="ECO:0000256" key="5">
    <source>
        <dbReference type="ARBA" id="ARBA00022963"/>
    </source>
</evidence>
<keyword evidence="3" id="KW-0677">Repeat</keyword>
<accession>A0A6A4KPR9</accession>
<evidence type="ECO:0000259" key="7">
    <source>
        <dbReference type="PROSITE" id="PS50035"/>
    </source>
</evidence>
<feature type="non-terminal residue" evidence="8">
    <location>
        <position position="1"/>
    </location>
</feature>
<dbReference type="GO" id="GO:0005886">
    <property type="term" value="C:plasma membrane"/>
    <property type="evidence" value="ECO:0007669"/>
    <property type="project" value="TreeGrafter"/>
</dbReference>
<dbReference type="GO" id="GO:0009395">
    <property type="term" value="P:phospholipid catabolic process"/>
    <property type="evidence" value="ECO:0007669"/>
    <property type="project" value="TreeGrafter"/>
</dbReference>
<dbReference type="EC" id="3.1.4.4" evidence="2"/>
<organism evidence="8 9">
    <name type="scientific">Rhododendron williamsianum</name>
    <dbReference type="NCBI Taxonomy" id="262921"/>
    <lineage>
        <taxon>Eukaryota</taxon>
        <taxon>Viridiplantae</taxon>
        <taxon>Streptophyta</taxon>
        <taxon>Embryophyta</taxon>
        <taxon>Tracheophyta</taxon>
        <taxon>Spermatophyta</taxon>
        <taxon>Magnoliopsida</taxon>
        <taxon>eudicotyledons</taxon>
        <taxon>Gunneridae</taxon>
        <taxon>Pentapetalae</taxon>
        <taxon>asterids</taxon>
        <taxon>Ericales</taxon>
        <taxon>Ericaceae</taxon>
        <taxon>Ericoideae</taxon>
        <taxon>Rhodoreae</taxon>
        <taxon>Rhododendron</taxon>
    </lineage>
</organism>
<evidence type="ECO:0000256" key="6">
    <source>
        <dbReference type="ARBA" id="ARBA00023098"/>
    </source>
</evidence>
<dbReference type="InterPro" id="IPR001736">
    <property type="entry name" value="PLipase_D/transphosphatidylase"/>
</dbReference>
<feature type="domain" description="PLD phosphodiesterase" evidence="7">
    <location>
        <begin position="78"/>
        <end position="113"/>
    </location>
</feature>
<keyword evidence="5" id="KW-0442">Lipid degradation</keyword>
<dbReference type="PANTHER" id="PTHR18896:SF65">
    <property type="entry name" value="PHOSPHOLIPASE D BETA 1"/>
    <property type="match status" value="1"/>
</dbReference>
<dbReference type="EMBL" id="QEFC01003155">
    <property type="protein sequence ID" value="KAE9449626.1"/>
    <property type="molecule type" value="Genomic_DNA"/>
</dbReference>
<evidence type="ECO:0000256" key="3">
    <source>
        <dbReference type="ARBA" id="ARBA00022737"/>
    </source>
</evidence>
<comment type="caution">
    <text evidence="8">The sequence shown here is derived from an EMBL/GenBank/DDBJ whole genome shotgun (WGS) entry which is preliminary data.</text>
</comment>
<evidence type="ECO:0000256" key="2">
    <source>
        <dbReference type="ARBA" id="ARBA00012027"/>
    </source>
</evidence>
<protein>
    <recommendedName>
        <fullName evidence="2">phospholipase D</fullName>
        <ecNumber evidence="2">3.1.4.4</ecNumber>
    </recommendedName>
</protein>
<comment type="catalytic activity">
    <reaction evidence="1">
        <text>a 1,2-diacyl-sn-glycero-3-phosphocholine + H2O = a 1,2-diacyl-sn-glycero-3-phosphate + choline + H(+)</text>
        <dbReference type="Rhea" id="RHEA:14445"/>
        <dbReference type="ChEBI" id="CHEBI:15354"/>
        <dbReference type="ChEBI" id="CHEBI:15377"/>
        <dbReference type="ChEBI" id="CHEBI:15378"/>
        <dbReference type="ChEBI" id="CHEBI:57643"/>
        <dbReference type="ChEBI" id="CHEBI:58608"/>
        <dbReference type="EC" id="3.1.4.4"/>
    </reaction>
</comment>
<dbReference type="InterPro" id="IPR015679">
    <property type="entry name" value="PLipase_D_fam"/>
</dbReference>
<keyword evidence="4" id="KW-0378">Hydrolase</keyword>
<proteinExistence type="predicted"/>
<dbReference type="Proteomes" id="UP000428333">
    <property type="component" value="Linkage Group LG11"/>
</dbReference>
<evidence type="ECO:0000313" key="9">
    <source>
        <dbReference type="Proteomes" id="UP000428333"/>
    </source>
</evidence>
<dbReference type="OrthoDB" id="71549at2759"/>
<keyword evidence="9" id="KW-1185">Reference proteome</keyword>
<dbReference type="PANTHER" id="PTHR18896">
    <property type="entry name" value="PHOSPHOLIPASE D"/>
    <property type="match status" value="1"/>
</dbReference>